<feature type="transmembrane region" description="Helical" evidence="4">
    <location>
        <begin position="91"/>
        <end position="112"/>
    </location>
</feature>
<reference evidence="6" key="1">
    <citation type="submission" date="2018-05" db="EMBL/GenBank/DDBJ databases">
        <title>Reclassification of Methylarcula marina and Methylarcula terricola as Paracoccus methylarcula sp.nov., comb.nov. and Paracoccus terricola comb.nov.</title>
        <authorList>
            <person name="Shmareva M.N."/>
            <person name="Doronina N.V."/>
            <person name="Vasilenko O.V."/>
            <person name="Tarlachkov S.V."/>
            <person name="Trotsenko Y.A."/>
        </authorList>
    </citation>
    <scope>NUCLEOTIDE SEQUENCE [LARGE SCALE GENOMIC DNA]</scope>
    <source>
        <strain evidence="6">VKM B-2159</strain>
    </source>
</reference>
<gene>
    <name evidence="6" type="ORF">A7A09_020385</name>
</gene>
<feature type="transmembrane region" description="Helical" evidence="4">
    <location>
        <begin position="6"/>
        <end position="28"/>
    </location>
</feature>
<dbReference type="Proteomes" id="UP000238137">
    <property type="component" value="Unassembled WGS sequence"/>
</dbReference>
<keyword evidence="4" id="KW-0812">Transmembrane</keyword>
<dbReference type="Gene3D" id="1.10.287.130">
    <property type="match status" value="1"/>
</dbReference>
<comment type="caution">
    <text evidence="6">The sequence shown here is derived from an EMBL/GenBank/DDBJ whole genome shotgun (WGS) entry which is preliminary data.</text>
</comment>
<evidence type="ECO:0000313" key="6">
    <source>
        <dbReference type="EMBL" id="RNF32779.1"/>
    </source>
</evidence>
<dbReference type="Gene3D" id="3.30.565.10">
    <property type="entry name" value="Histidine kinase-like ATPase, C-terminal domain"/>
    <property type="match status" value="1"/>
</dbReference>
<dbReference type="InterPro" id="IPR004358">
    <property type="entry name" value="Sig_transdc_His_kin-like_C"/>
</dbReference>
<dbReference type="SUPFAM" id="SSF47384">
    <property type="entry name" value="Homodimeric domain of signal transducing histidine kinase"/>
    <property type="match status" value="1"/>
</dbReference>
<dbReference type="InterPro" id="IPR005467">
    <property type="entry name" value="His_kinase_dom"/>
</dbReference>
<dbReference type="PANTHER" id="PTHR43547:SF2">
    <property type="entry name" value="HYBRID SIGNAL TRANSDUCTION HISTIDINE KINASE C"/>
    <property type="match status" value="1"/>
</dbReference>
<keyword evidence="4" id="KW-0472">Membrane</keyword>
<keyword evidence="6" id="KW-0808">Transferase</keyword>
<keyword evidence="4" id="KW-1133">Transmembrane helix</keyword>
<protein>
    <recommendedName>
        <fullName evidence="2">histidine kinase</fullName>
        <ecNumber evidence="2">2.7.13.3</ecNumber>
    </recommendedName>
</protein>
<dbReference type="PRINTS" id="PR00344">
    <property type="entry name" value="BCTRLSENSOR"/>
</dbReference>
<dbReference type="CDD" id="cd00082">
    <property type="entry name" value="HisKA"/>
    <property type="match status" value="1"/>
</dbReference>
<dbReference type="RefSeq" id="WP_106693106.1">
    <property type="nucleotide sequence ID" value="NZ_PXNQ02000024.1"/>
</dbReference>
<dbReference type="SMART" id="SM00388">
    <property type="entry name" value="HisKA"/>
    <property type="match status" value="1"/>
</dbReference>
<dbReference type="PROSITE" id="PS50109">
    <property type="entry name" value="HIS_KIN"/>
    <property type="match status" value="1"/>
</dbReference>
<feature type="domain" description="Histidine kinase" evidence="5">
    <location>
        <begin position="258"/>
        <end position="468"/>
    </location>
</feature>
<dbReference type="EMBL" id="PXNQ02000024">
    <property type="protein sequence ID" value="RNF32779.1"/>
    <property type="molecule type" value="Genomic_DNA"/>
</dbReference>
<evidence type="ECO:0000256" key="3">
    <source>
        <dbReference type="ARBA" id="ARBA00022553"/>
    </source>
</evidence>
<dbReference type="PANTHER" id="PTHR43547">
    <property type="entry name" value="TWO-COMPONENT HISTIDINE KINASE"/>
    <property type="match status" value="1"/>
</dbReference>
<evidence type="ECO:0000259" key="5">
    <source>
        <dbReference type="PROSITE" id="PS50109"/>
    </source>
</evidence>
<evidence type="ECO:0000256" key="4">
    <source>
        <dbReference type="SAM" id="Phobius"/>
    </source>
</evidence>
<dbReference type="CDD" id="cd00075">
    <property type="entry name" value="HATPase"/>
    <property type="match status" value="1"/>
</dbReference>
<dbReference type="Pfam" id="PF00512">
    <property type="entry name" value="HisKA"/>
    <property type="match status" value="1"/>
</dbReference>
<sequence>MLDLKTVLVVTFAIAGLQAIAWTFVWLTWRHLYQLKFLAAGLAAIALGLFLMILRSVEPAGWSIVLANTTIKLGLVLLAEGLARFLGQPRYSWIGVSLLILHVIGWSIAVTLDPGNVAIRVHMSTIFTLIMMSVMCLGLARDKTQPTLLRWITIGIFVEYMASSIAQSVFEHRLPFSETSLILANHNSWYLLQGALFQIAFFACMLFMVSSRLSNDLREKNAALSREITMRRQLEAKLSASLETERGLREEQTDFMRIVGHEFRTPLAIIRNATDMIALVGNRSPDATKDRIAAIGEAIDRLVSLIERFMAKDRDTGFQPEPVRIGSLVADVRLHFELTGRGERLRFAVEESETLLFADPEMLATVLINLIDNALKYSPEDQQIDIDIRTGEHEICIGVHDHGIGIPQADLHKIGRRFFRASNTQAGTGTGLGLYMSRKLLTYHGGKLQLSPNEHRGMTAMVSLPLPRGSEQMPLPEDLPA</sequence>
<dbReference type="OrthoDB" id="9815202at2"/>
<evidence type="ECO:0000256" key="2">
    <source>
        <dbReference type="ARBA" id="ARBA00012438"/>
    </source>
</evidence>
<proteinExistence type="predicted"/>
<dbReference type="AlphaFoldDB" id="A0A3R7LI62"/>
<keyword evidence="7" id="KW-1185">Reference proteome</keyword>
<dbReference type="InterPro" id="IPR036890">
    <property type="entry name" value="HATPase_C_sf"/>
</dbReference>
<feature type="transmembrane region" description="Helical" evidence="4">
    <location>
        <begin position="60"/>
        <end position="79"/>
    </location>
</feature>
<feature type="transmembrane region" description="Helical" evidence="4">
    <location>
        <begin position="151"/>
        <end position="170"/>
    </location>
</feature>
<evidence type="ECO:0000313" key="7">
    <source>
        <dbReference type="Proteomes" id="UP000238137"/>
    </source>
</evidence>
<evidence type="ECO:0000256" key="1">
    <source>
        <dbReference type="ARBA" id="ARBA00000085"/>
    </source>
</evidence>
<dbReference type="EC" id="2.7.13.3" evidence="2"/>
<feature type="transmembrane region" description="Helical" evidence="4">
    <location>
        <begin position="118"/>
        <end position="139"/>
    </location>
</feature>
<dbReference type="Pfam" id="PF02518">
    <property type="entry name" value="HATPase_c"/>
    <property type="match status" value="1"/>
</dbReference>
<dbReference type="InterPro" id="IPR036097">
    <property type="entry name" value="HisK_dim/P_sf"/>
</dbReference>
<accession>A0A3R7LI62</accession>
<dbReference type="SMART" id="SM00387">
    <property type="entry name" value="HATPase_c"/>
    <property type="match status" value="1"/>
</dbReference>
<dbReference type="SUPFAM" id="SSF55874">
    <property type="entry name" value="ATPase domain of HSP90 chaperone/DNA topoisomerase II/histidine kinase"/>
    <property type="match status" value="1"/>
</dbReference>
<comment type="catalytic activity">
    <reaction evidence="1">
        <text>ATP + protein L-histidine = ADP + protein N-phospho-L-histidine.</text>
        <dbReference type="EC" id="2.7.13.3"/>
    </reaction>
</comment>
<keyword evidence="6" id="KW-0418">Kinase</keyword>
<dbReference type="GO" id="GO:0000155">
    <property type="term" value="F:phosphorelay sensor kinase activity"/>
    <property type="evidence" value="ECO:0007669"/>
    <property type="project" value="InterPro"/>
</dbReference>
<dbReference type="InterPro" id="IPR003594">
    <property type="entry name" value="HATPase_dom"/>
</dbReference>
<feature type="transmembrane region" description="Helical" evidence="4">
    <location>
        <begin position="35"/>
        <end position="54"/>
    </location>
</feature>
<name>A0A3R7LI62_9RHOB</name>
<dbReference type="InterPro" id="IPR003661">
    <property type="entry name" value="HisK_dim/P_dom"/>
</dbReference>
<feature type="transmembrane region" description="Helical" evidence="4">
    <location>
        <begin position="190"/>
        <end position="210"/>
    </location>
</feature>
<keyword evidence="3" id="KW-0597">Phosphoprotein</keyword>
<organism evidence="6 7">
    <name type="scientific">Paracoccus methylarcula</name>
    <dbReference type="NCBI Taxonomy" id="72022"/>
    <lineage>
        <taxon>Bacteria</taxon>
        <taxon>Pseudomonadati</taxon>
        <taxon>Pseudomonadota</taxon>
        <taxon>Alphaproteobacteria</taxon>
        <taxon>Rhodobacterales</taxon>
        <taxon>Paracoccaceae</taxon>
        <taxon>Paracoccus</taxon>
    </lineage>
</organism>